<dbReference type="AlphaFoldDB" id="A0A8H6TC87"/>
<sequence length="706" mass="76628">MCVCAELEQPKVGVDWGHMITRLSFCHSALSQPHRCLTHYSHTTTTLCPTYTYRSMEMEHARSYQNPAPVLATEVLEKHDNTSPNTATPLGPPDEAFEGLATLIQIEQPVSPDSGFEFASPTLYDASSGSSAVSEHSGASDVEDYDFASLGAFFDWPPNRREETMAAASVSAAAIVSGAVGDESTRGLVDVSGVDEVEQSPVANNETEDYDVERQLEDMLAASGCVIDQHQPAPALDDSNEGFLTDEQFAQWMVQQAAAEQPVDVQANGNGSPLAFEHNELDGPRLIRPLPTRRPRVGVEWYGADATVEVAGEREQPTYSDDSEVAQAGPSHVTAAPAPMPSSVAHNGGSPPHQQPAGPVAYHYPQLQAAQQPGYPWPYPPVQNAYYPSGPASTGAYPVPAPANGAQDSTNASASASGNQLANYPPLPNPAPYYPYAPQPQPPIRSLAEFYQQPGRLLSSEPVSHHMTPYQNGMPSQGPVAGPSYPYPYPYTYPYPVPQPAGSASKRKADSDDVSTGQNGRRPGRPKKQPKLDALEEALSKLTPDNLKSYTECKTLRAGKHLLVCPLEGHDRYGAFSNDVEGIREHLYKAHGHEDWEQVKLRRRGHGGVKNAAVVCDWPVSDSATGTGTGTGTCGAHFDGAAKYIRHLQSEHLKDTYYRCPNVQKPSCNMTFKKKEDLAVHMAICQAEVEAEREERRRKDAARIFQ</sequence>
<evidence type="ECO:0000313" key="3">
    <source>
        <dbReference type="Proteomes" id="UP000613580"/>
    </source>
</evidence>
<feature type="region of interest" description="Disordered" evidence="1">
    <location>
        <begin position="498"/>
        <end position="531"/>
    </location>
</feature>
<dbReference type="Proteomes" id="UP000613580">
    <property type="component" value="Unassembled WGS sequence"/>
</dbReference>
<feature type="region of interest" description="Disordered" evidence="1">
    <location>
        <begin position="314"/>
        <end position="360"/>
    </location>
</feature>
<dbReference type="EMBL" id="JACAZE010000006">
    <property type="protein sequence ID" value="KAF7313947.1"/>
    <property type="molecule type" value="Genomic_DNA"/>
</dbReference>
<name>A0A8H6TC87_MYCCL</name>
<reference evidence="2" key="1">
    <citation type="submission" date="2020-05" db="EMBL/GenBank/DDBJ databases">
        <title>Mycena genomes resolve the evolution of fungal bioluminescence.</title>
        <authorList>
            <person name="Tsai I.J."/>
        </authorList>
    </citation>
    <scope>NUCLEOTIDE SEQUENCE</scope>
    <source>
        <strain evidence="2">110903Hualien_Pintung</strain>
    </source>
</reference>
<evidence type="ECO:0000256" key="1">
    <source>
        <dbReference type="SAM" id="MobiDB-lite"/>
    </source>
</evidence>
<proteinExistence type="predicted"/>
<feature type="compositionally biased region" description="Pro residues" evidence="1">
    <location>
        <begin position="425"/>
        <end position="439"/>
    </location>
</feature>
<feature type="compositionally biased region" description="Polar residues" evidence="1">
    <location>
        <begin position="406"/>
        <end position="418"/>
    </location>
</feature>
<feature type="region of interest" description="Disordered" evidence="1">
    <location>
        <begin position="460"/>
        <end position="481"/>
    </location>
</feature>
<feature type="region of interest" description="Disordered" evidence="1">
    <location>
        <begin position="398"/>
        <end position="439"/>
    </location>
</feature>
<protein>
    <submittedName>
        <fullName evidence="2">Uncharacterized protein</fullName>
    </submittedName>
</protein>
<gene>
    <name evidence="2" type="ORF">HMN09_00553100</name>
</gene>
<evidence type="ECO:0000313" key="2">
    <source>
        <dbReference type="EMBL" id="KAF7313947.1"/>
    </source>
</evidence>
<organism evidence="2 3">
    <name type="scientific">Mycena chlorophos</name>
    <name type="common">Agaric fungus</name>
    <name type="synonym">Agaricus chlorophos</name>
    <dbReference type="NCBI Taxonomy" id="658473"/>
    <lineage>
        <taxon>Eukaryota</taxon>
        <taxon>Fungi</taxon>
        <taxon>Dikarya</taxon>
        <taxon>Basidiomycota</taxon>
        <taxon>Agaricomycotina</taxon>
        <taxon>Agaricomycetes</taxon>
        <taxon>Agaricomycetidae</taxon>
        <taxon>Agaricales</taxon>
        <taxon>Marasmiineae</taxon>
        <taxon>Mycenaceae</taxon>
        <taxon>Mycena</taxon>
    </lineage>
</organism>
<dbReference type="Gene3D" id="3.30.160.60">
    <property type="entry name" value="Classic Zinc Finger"/>
    <property type="match status" value="1"/>
</dbReference>
<accession>A0A8H6TC87</accession>
<comment type="caution">
    <text evidence="2">The sequence shown here is derived from an EMBL/GenBank/DDBJ whole genome shotgun (WGS) entry which is preliminary data.</text>
</comment>
<keyword evidence="3" id="KW-1185">Reference proteome</keyword>